<dbReference type="PROSITE" id="PS01124">
    <property type="entry name" value="HTH_ARAC_FAMILY_2"/>
    <property type="match status" value="1"/>
</dbReference>
<dbReference type="InterPro" id="IPR009594">
    <property type="entry name" value="Tscrpt_reg_HTH_AraC_N"/>
</dbReference>
<dbReference type="SMART" id="SM00342">
    <property type="entry name" value="HTH_ARAC"/>
    <property type="match status" value="1"/>
</dbReference>
<dbReference type="SUPFAM" id="SSF46689">
    <property type="entry name" value="Homeodomain-like"/>
    <property type="match status" value="2"/>
</dbReference>
<dbReference type="InterPro" id="IPR050204">
    <property type="entry name" value="AraC_XylS_family_regulators"/>
</dbReference>
<organism evidence="5 6">
    <name type="scientific">Croceivirga radicis</name>
    <dbReference type="NCBI Taxonomy" id="1929488"/>
    <lineage>
        <taxon>Bacteria</taxon>
        <taxon>Pseudomonadati</taxon>
        <taxon>Bacteroidota</taxon>
        <taxon>Flavobacteriia</taxon>
        <taxon>Flavobacteriales</taxon>
        <taxon>Flavobacteriaceae</taxon>
        <taxon>Croceivirga</taxon>
    </lineage>
</organism>
<dbReference type="Pfam" id="PF06719">
    <property type="entry name" value="AraC_N"/>
    <property type="match status" value="1"/>
</dbReference>
<name>A0A1V6LSK7_9FLAO</name>
<dbReference type="InterPro" id="IPR018060">
    <property type="entry name" value="HTH_AraC"/>
</dbReference>
<feature type="domain" description="HTH araC/xylS-type" evidence="4">
    <location>
        <begin position="200"/>
        <end position="298"/>
    </location>
</feature>
<dbReference type="PANTHER" id="PTHR46796:SF6">
    <property type="entry name" value="ARAC SUBFAMILY"/>
    <property type="match status" value="1"/>
</dbReference>
<dbReference type="GO" id="GO:0043565">
    <property type="term" value="F:sequence-specific DNA binding"/>
    <property type="evidence" value="ECO:0007669"/>
    <property type="project" value="InterPro"/>
</dbReference>
<dbReference type="Proteomes" id="UP000191680">
    <property type="component" value="Unassembled WGS sequence"/>
</dbReference>
<dbReference type="Pfam" id="PF12833">
    <property type="entry name" value="HTH_18"/>
    <property type="match status" value="1"/>
</dbReference>
<evidence type="ECO:0000313" key="5">
    <source>
        <dbReference type="EMBL" id="OQD43170.1"/>
    </source>
</evidence>
<keyword evidence="3" id="KW-0804">Transcription</keyword>
<keyword evidence="1" id="KW-0805">Transcription regulation</keyword>
<keyword evidence="2" id="KW-0238">DNA-binding</keyword>
<dbReference type="Gene3D" id="1.10.10.60">
    <property type="entry name" value="Homeodomain-like"/>
    <property type="match status" value="2"/>
</dbReference>
<evidence type="ECO:0000256" key="1">
    <source>
        <dbReference type="ARBA" id="ARBA00023015"/>
    </source>
</evidence>
<comment type="caution">
    <text evidence="5">The sequence shown here is derived from an EMBL/GenBank/DDBJ whole genome shotgun (WGS) entry which is preliminary data.</text>
</comment>
<dbReference type="EMBL" id="MTBC01000004">
    <property type="protein sequence ID" value="OQD43170.1"/>
    <property type="molecule type" value="Genomic_DNA"/>
</dbReference>
<evidence type="ECO:0000256" key="2">
    <source>
        <dbReference type="ARBA" id="ARBA00023125"/>
    </source>
</evidence>
<evidence type="ECO:0000256" key="3">
    <source>
        <dbReference type="ARBA" id="ARBA00023163"/>
    </source>
</evidence>
<accession>A0A1V6LSK7</accession>
<keyword evidence="6" id="KW-1185">Reference proteome</keyword>
<evidence type="ECO:0000259" key="4">
    <source>
        <dbReference type="PROSITE" id="PS01124"/>
    </source>
</evidence>
<gene>
    <name evidence="5" type="ORF">BUL40_07010</name>
</gene>
<dbReference type="GO" id="GO:0003700">
    <property type="term" value="F:DNA-binding transcription factor activity"/>
    <property type="evidence" value="ECO:0007669"/>
    <property type="project" value="InterPro"/>
</dbReference>
<dbReference type="InterPro" id="IPR009057">
    <property type="entry name" value="Homeodomain-like_sf"/>
</dbReference>
<dbReference type="AlphaFoldDB" id="A0A1V6LSK7"/>
<evidence type="ECO:0000313" key="6">
    <source>
        <dbReference type="Proteomes" id="UP000191680"/>
    </source>
</evidence>
<protein>
    <submittedName>
        <fullName evidence="5">AraC family transcriptional regulator</fullName>
    </submittedName>
</protein>
<proteinExistence type="predicted"/>
<dbReference type="PANTHER" id="PTHR46796">
    <property type="entry name" value="HTH-TYPE TRANSCRIPTIONAL ACTIVATOR RHAS-RELATED"/>
    <property type="match status" value="1"/>
</dbReference>
<reference evidence="5 6" key="1">
    <citation type="submission" date="2016-12" db="EMBL/GenBank/DDBJ databases">
        <authorList>
            <person name="Song W.-J."/>
            <person name="Kurnit D.M."/>
        </authorList>
    </citation>
    <scope>NUCLEOTIDE SEQUENCE [LARGE SCALE GENOMIC DNA]</scope>
    <source>
        <strain evidence="5 6">HSG9</strain>
    </source>
</reference>
<sequence length="302" mass="35435">MQLPKSFYESRRLTTLVENYTSYTMDEVAMHVFETHKIAQQVHLQFNTPVLASMLQGKKIMHLRDKQSFDFLPGESLILPANELMRIDFPEAKTDNATRCLAMEISEERIARVVQRMNEQMQRTDGREWNLMDYNFHFTNDGGIYQILQRLVYLFTENHPSKELFVTNMVQELIIRILQANSRKAYSAQSKSLASTHKLAYVIEYIKENIQRPISNEELAAKAYMSTSNFYKVFKNEMGCSPVEFINQERITKATQLLQNPDFNLTEVFMACGFTNRSYFNRVFKRTKNSTPKAYRDRFMAL</sequence>